<accession>A0AA38IMH7</accession>
<dbReference type="InterPro" id="IPR004119">
    <property type="entry name" value="EcKL"/>
</dbReference>
<keyword evidence="3" id="KW-1185">Reference proteome</keyword>
<organism evidence="2 3">
    <name type="scientific">Zophobas morio</name>
    <dbReference type="NCBI Taxonomy" id="2755281"/>
    <lineage>
        <taxon>Eukaryota</taxon>
        <taxon>Metazoa</taxon>
        <taxon>Ecdysozoa</taxon>
        <taxon>Arthropoda</taxon>
        <taxon>Hexapoda</taxon>
        <taxon>Insecta</taxon>
        <taxon>Pterygota</taxon>
        <taxon>Neoptera</taxon>
        <taxon>Endopterygota</taxon>
        <taxon>Coleoptera</taxon>
        <taxon>Polyphaga</taxon>
        <taxon>Cucujiformia</taxon>
        <taxon>Tenebrionidae</taxon>
        <taxon>Zophobas</taxon>
    </lineage>
</organism>
<gene>
    <name evidence="2" type="ORF">Zmor_009436</name>
</gene>
<evidence type="ECO:0000259" key="1">
    <source>
        <dbReference type="SMART" id="SM00587"/>
    </source>
</evidence>
<reference evidence="2" key="1">
    <citation type="journal article" date="2023" name="G3 (Bethesda)">
        <title>Whole genome assemblies of Zophobas morio and Tenebrio molitor.</title>
        <authorList>
            <person name="Kaur S."/>
            <person name="Stinson S.A."/>
            <person name="diCenzo G.C."/>
        </authorList>
    </citation>
    <scope>NUCLEOTIDE SEQUENCE</scope>
    <source>
        <strain evidence="2">QUZm001</strain>
    </source>
</reference>
<sequence>MSTNLEDLLQTTFHDQTIATHKQTGTIHENHTTITSLEVVLNDGTTLNIAAKTLPESPLFDVLQASLQKEINFYNIVAPTLQYFQEREDVDELYFLPASYGTNLNQSTILLENLKCQGYENVDERLNLGTTRQVLKDLASFHAIPLALKLKDPKVFDTKVKRYLSKAVSLDYSQVVLKIVKIVEEESEFESYLDRIKEKLEEVPEKALRAPFSTMIHSDCCLRNILVKNGDGTADIKLIDFQHCSYGSLADDLILFLYTSVQREVLEEHSNGLIEFYHSNLVRVLEECKCDPTPFSLDALLKEMKTVTSEGQFVHVLSVLLSLFQTKDSDRILLKDRILFVVKDFIERKWI</sequence>
<proteinExistence type="predicted"/>
<feature type="domain" description="CHK kinase-like" evidence="1">
    <location>
        <begin position="109"/>
        <end position="287"/>
    </location>
</feature>
<dbReference type="Proteomes" id="UP001168821">
    <property type="component" value="Unassembled WGS sequence"/>
</dbReference>
<dbReference type="PANTHER" id="PTHR11012">
    <property type="entry name" value="PROTEIN KINASE-LIKE DOMAIN-CONTAINING"/>
    <property type="match status" value="1"/>
</dbReference>
<evidence type="ECO:0000313" key="2">
    <source>
        <dbReference type="EMBL" id="KAJ3657649.1"/>
    </source>
</evidence>
<dbReference type="AlphaFoldDB" id="A0AA38IMH7"/>
<dbReference type="SMART" id="SM00587">
    <property type="entry name" value="CHK"/>
    <property type="match status" value="1"/>
</dbReference>
<dbReference type="Pfam" id="PF02958">
    <property type="entry name" value="EcKL"/>
    <property type="match status" value="1"/>
</dbReference>
<protein>
    <recommendedName>
        <fullName evidence="1">CHK kinase-like domain-containing protein</fullName>
    </recommendedName>
</protein>
<dbReference type="Gene3D" id="3.90.1200.10">
    <property type="match status" value="1"/>
</dbReference>
<dbReference type="InterPro" id="IPR011009">
    <property type="entry name" value="Kinase-like_dom_sf"/>
</dbReference>
<dbReference type="SUPFAM" id="SSF56112">
    <property type="entry name" value="Protein kinase-like (PK-like)"/>
    <property type="match status" value="1"/>
</dbReference>
<dbReference type="InterPro" id="IPR015897">
    <property type="entry name" value="CHK_kinase-like"/>
</dbReference>
<comment type="caution">
    <text evidence="2">The sequence shown here is derived from an EMBL/GenBank/DDBJ whole genome shotgun (WGS) entry which is preliminary data.</text>
</comment>
<dbReference type="PANTHER" id="PTHR11012:SF55">
    <property type="entry name" value="BHLH DOMAIN-CONTAINING PROTEIN"/>
    <property type="match status" value="1"/>
</dbReference>
<name>A0AA38IMH7_9CUCU</name>
<evidence type="ECO:0000313" key="3">
    <source>
        <dbReference type="Proteomes" id="UP001168821"/>
    </source>
</evidence>
<dbReference type="EMBL" id="JALNTZ010000003">
    <property type="protein sequence ID" value="KAJ3657649.1"/>
    <property type="molecule type" value="Genomic_DNA"/>
</dbReference>